<dbReference type="PANTHER" id="PTHR11558:SF11">
    <property type="entry name" value="SPERMIDINE SYNTHASE"/>
    <property type="match status" value="1"/>
</dbReference>
<evidence type="ECO:0000256" key="1">
    <source>
        <dbReference type="ARBA" id="ARBA00023066"/>
    </source>
</evidence>
<dbReference type="CDD" id="cd02440">
    <property type="entry name" value="AdoMet_MTases"/>
    <property type="match status" value="1"/>
</dbReference>
<sequence length="221" mass="25270">MTRLKKLISYLYPIRVKQIPSSRSGQLEITMVNGKLLIDAEHVNYSYGNLQKALKKGLTAIGETKLNSFKNILVLGVAGGSVIETIRRDFKLHIPITGVEIDADVIGLANEYFNLDKAQNLDLKIDDAFDYISNTKDTFDLIIVDIFNDEQMPDNLFNKVFWVDIYKTLNSNGVCLFNSIVSSNREIERNQQLHKLNKGIFKSIQRIKTQKINELFILERD</sequence>
<proteinExistence type="predicted"/>
<reference evidence="3" key="1">
    <citation type="journal article" date="2019" name="Int. J. Syst. Evol. Microbiol.">
        <title>The Global Catalogue of Microorganisms (GCM) 10K type strain sequencing project: providing services to taxonomists for standard genome sequencing and annotation.</title>
        <authorList>
            <consortium name="The Broad Institute Genomics Platform"/>
            <consortium name="The Broad Institute Genome Sequencing Center for Infectious Disease"/>
            <person name="Wu L."/>
            <person name="Ma J."/>
        </authorList>
    </citation>
    <scope>NUCLEOTIDE SEQUENCE [LARGE SCALE GENOMIC DNA]</scope>
    <source>
        <strain evidence="3">CCUG 62114</strain>
    </source>
</reference>
<protein>
    <submittedName>
        <fullName evidence="2">Spermidine synthase</fullName>
    </submittedName>
</protein>
<dbReference type="InterPro" id="IPR029063">
    <property type="entry name" value="SAM-dependent_MTases_sf"/>
</dbReference>
<dbReference type="PANTHER" id="PTHR11558">
    <property type="entry name" value="SPERMIDINE/SPERMINE SYNTHASE"/>
    <property type="match status" value="1"/>
</dbReference>
<name>A0ABW3HYN0_9FLAO</name>
<dbReference type="EMBL" id="JBHTJM010000001">
    <property type="protein sequence ID" value="MFD0962452.1"/>
    <property type="molecule type" value="Genomic_DNA"/>
</dbReference>
<organism evidence="2 3">
    <name type="scientific">Pseudofulvibacter geojedonensis</name>
    <dbReference type="NCBI Taxonomy" id="1123758"/>
    <lineage>
        <taxon>Bacteria</taxon>
        <taxon>Pseudomonadati</taxon>
        <taxon>Bacteroidota</taxon>
        <taxon>Flavobacteriia</taxon>
        <taxon>Flavobacteriales</taxon>
        <taxon>Flavobacteriaceae</taxon>
        <taxon>Pseudofulvibacter</taxon>
    </lineage>
</organism>
<dbReference type="Pfam" id="PF01564">
    <property type="entry name" value="Spermine_synth"/>
    <property type="match status" value="1"/>
</dbReference>
<dbReference type="Proteomes" id="UP001596997">
    <property type="component" value="Unassembled WGS sequence"/>
</dbReference>
<dbReference type="SUPFAM" id="SSF53335">
    <property type="entry name" value="S-adenosyl-L-methionine-dependent methyltransferases"/>
    <property type="match status" value="1"/>
</dbReference>
<evidence type="ECO:0000313" key="3">
    <source>
        <dbReference type="Proteomes" id="UP001596997"/>
    </source>
</evidence>
<dbReference type="RefSeq" id="WP_377712130.1">
    <property type="nucleotide sequence ID" value="NZ_JBHTJM010000001.1"/>
</dbReference>
<gene>
    <name evidence="2" type="ORF">ACFQ1O_00365</name>
</gene>
<comment type="caution">
    <text evidence="2">The sequence shown here is derived from an EMBL/GenBank/DDBJ whole genome shotgun (WGS) entry which is preliminary data.</text>
</comment>
<keyword evidence="1" id="KW-0745">Spermidine biosynthesis</keyword>
<accession>A0ABW3HYN0</accession>
<evidence type="ECO:0000313" key="2">
    <source>
        <dbReference type="EMBL" id="MFD0962452.1"/>
    </source>
</evidence>
<keyword evidence="3" id="KW-1185">Reference proteome</keyword>
<dbReference type="InterPro" id="IPR001045">
    <property type="entry name" value="Spermi_synthase"/>
</dbReference>
<dbReference type="Gene3D" id="3.40.50.150">
    <property type="entry name" value="Vaccinia Virus protein VP39"/>
    <property type="match status" value="1"/>
</dbReference>